<dbReference type="STRING" id="1163617.SCD_n01331"/>
<keyword evidence="2" id="KW-1185">Reference proteome</keyword>
<dbReference type="Proteomes" id="UP000015559">
    <property type="component" value="Chromosome"/>
</dbReference>
<evidence type="ECO:0000313" key="2">
    <source>
        <dbReference type="Proteomes" id="UP000015559"/>
    </source>
</evidence>
<protein>
    <submittedName>
        <fullName evidence="1">Uncharacterized protein</fullName>
    </submittedName>
</protein>
<dbReference type="AlphaFoldDB" id="S6AC02"/>
<dbReference type="EMBL" id="AP013066">
    <property type="protein sequence ID" value="BAN35158.1"/>
    <property type="molecule type" value="Genomic_DNA"/>
</dbReference>
<sequence length="54" mass="5925">MESPSAVNGNNADLVGEPGKIRFKAIDVGVIQYLKLVHTELYEKLIAAVRSIKK</sequence>
<organism evidence="1 2">
    <name type="scientific">Sulfuricella denitrificans (strain DSM 22764 / NBRC 105220 / skB26)</name>
    <dbReference type="NCBI Taxonomy" id="1163617"/>
    <lineage>
        <taxon>Bacteria</taxon>
        <taxon>Pseudomonadati</taxon>
        <taxon>Pseudomonadota</taxon>
        <taxon>Betaproteobacteria</taxon>
        <taxon>Nitrosomonadales</taxon>
        <taxon>Sulfuricellaceae</taxon>
        <taxon>Sulfuricella</taxon>
    </lineage>
</organism>
<reference evidence="1 2" key="1">
    <citation type="journal article" date="2012" name="Appl. Environ. Microbiol.">
        <title>Draft genome sequence of a psychrotolerant sulfur-oxidizing bacterium, Sulfuricella denitrificans skB26, and proteomic insights into cold adaptation.</title>
        <authorList>
            <person name="Watanabe T."/>
            <person name="Kojima H."/>
            <person name="Fukui M."/>
        </authorList>
    </citation>
    <scope>NUCLEOTIDE SEQUENCE [LARGE SCALE GENOMIC DNA]</scope>
    <source>
        <strain evidence="2">skB26</strain>
    </source>
</reference>
<evidence type="ECO:0000313" key="1">
    <source>
        <dbReference type="EMBL" id="BAN35158.1"/>
    </source>
</evidence>
<gene>
    <name evidence="1" type="ORF">SCD_n01331</name>
</gene>
<name>S6AC02_SULDS</name>
<accession>S6AC02</accession>
<dbReference type="KEGG" id="sdr:SCD_n01331"/>
<proteinExistence type="predicted"/>
<dbReference type="HOGENOM" id="CLU_3048712_0_0_4"/>